<dbReference type="PANTHER" id="PTHR12126:SF11">
    <property type="entry name" value="NADH DEHYDROGENASE [UBIQUINONE] 1 ALPHA SUBCOMPLEX SUBUNIT 9, MITOCHONDRIAL"/>
    <property type="match status" value="1"/>
</dbReference>
<dbReference type="GO" id="GO:0044877">
    <property type="term" value="F:protein-containing complex binding"/>
    <property type="evidence" value="ECO:0007669"/>
    <property type="project" value="TreeGrafter"/>
</dbReference>
<comment type="caution">
    <text evidence="2">The sequence shown here is derived from an EMBL/GenBank/DDBJ whole genome shotgun (WGS) entry which is preliminary data.</text>
</comment>
<dbReference type="OrthoDB" id="275457at2759"/>
<keyword evidence="2" id="KW-0830">Ubiquinone</keyword>
<dbReference type="SUPFAM" id="SSF51735">
    <property type="entry name" value="NAD(P)-binding Rossmann-fold domains"/>
    <property type="match status" value="1"/>
</dbReference>
<sequence length="375" mass="41335">MILLRVQRSLVAPGTKRAYHDLITLPANTGSKPIVSHGPPGYSAVSGHTVTVFGCTGFLGRYLVSKIAKMGTQVIVPYRDEDEARHLKPMGDLGQIVPMEWDIRSDAQIAECVRHSDIVYNLVGRDYETKNFDFQSVHVAGAEKIAAVSAQCGVPRLVHVSHLNASASSPSKFYQTKALGEERVKAAFPTATIIRPGAMYGFEDKLLNNIAMSPWWWKLNRGQTQIRPVHVLDVAQVLADLMATPQMSRTLSLPGPSTLTYEYLLDLVSAVTIRSFHSYAPEVPRGIATAIAKVAQSVWWPLMSPDEVTRRYLNDSDVPGDWAELGITPTEIEALALMYLRRYRSTDTYTDPVAFPTRPSLVSILSLVLSAQQSA</sequence>
<dbReference type="CDD" id="cd05271">
    <property type="entry name" value="NDUFA9_like_SDR_a"/>
    <property type="match status" value="1"/>
</dbReference>
<dbReference type="InterPro" id="IPR036291">
    <property type="entry name" value="NAD(P)-bd_dom_sf"/>
</dbReference>
<gene>
    <name evidence="2" type="ORF">MVEN_00402700</name>
</gene>
<keyword evidence="3" id="KW-1185">Reference proteome</keyword>
<dbReference type="GO" id="GO:0005739">
    <property type="term" value="C:mitochondrion"/>
    <property type="evidence" value="ECO:0007669"/>
    <property type="project" value="TreeGrafter"/>
</dbReference>
<proteinExistence type="predicted"/>
<dbReference type="Pfam" id="PF13460">
    <property type="entry name" value="NAD_binding_10"/>
    <property type="match status" value="1"/>
</dbReference>
<evidence type="ECO:0000313" key="3">
    <source>
        <dbReference type="Proteomes" id="UP000620124"/>
    </source>
</evidence>
<feature type="domain" description="NAD(P)-binding" evidence="1">
    <location>
        <begin position="54"/>
        <end position="244"/>
    </location>
</feature>
<protein>
    <submittedName>
        <fullName evidence="2">NADH-ubiquinone oxidoreductase subunit, mitochondrial</fullName>
    </submittedName>
</protein>
<dbReference type="AlphaFoldDB" id="A0A8H7DA75"/>
<accession>A0A8H7DA75</accession>
<dbReference type="InterPro" id="IPR051207">
    <property type="entry name" value="ComplexI_NDUFA9_subunit"/>
</dbReference>
<name>A0A8H7DA75_9AGAR</name>
<dbReference type="Gene3D" id="3.40.50.720">
    <property type="entry name" value="NAD(P)-binding Rossmann-like Domain"/>
    <property type="match status" value="1"/>
</dbReference>
<dbReference type="InterPro" id="IPR016040">
    <property type="entry name" value="NAD(P)-bd_dom"/>
</dbReference>
<evidence type="ECO:0000313" key="2">
    <source>
        <dbReference type="EMBL" id="KAF7365307.1"/>
    </source>
</evidence>
<dbReference type="PANTHER" id="PTHR12126">
    <property type="entry name" value="NADH-UBIQUINONE OXIDOREDUCTASE 39 KDA SUBUNIT-RELATED"/>
    <property type="match status" value="1"/>
</dbReference>
<organism evidence="2 3">
    <name type="scientific">Mycena venus</name>
    <dbReference type="NCBI Taxonomy" id="2733690"/>
    <lineage>
        <taxon>Eukaryota</taxon>
        <taxon>Fungi</taxon>
        <taxon>Dikarya</taxon>
        <taxon>Basidiomycota</taxon>
        <taxon>Agaricomycotina</taxon>
        <taxon>Agaricomycetes</taxon>
        <taxon>Agaricomycetidae</taxon>
        <taxon>Agaricales</taxon>
        <taxon>Marasmiineae</taxon>
        <taxon>Mycenaceae</taxon>
        <taxon>Mycena</taxon>
    </lineage>
</organism>
<dbReference type="Proteomes" id="UP000620124">
    <property type="component" value="Unassembled WGS sequence"/>
</dbReference>
<evidence type="ECO:0000259" key="1">
    <source>
        <dbReference type="Pfam" id="PF13460"/>
    </source>
</evidence>
<reference evidence="2" key="1">
    <citation type="submission" date="2020-05" db="EMBL/GenBank/DDBJ databases">
        <title>Mycena genomes resolve the evolution of fungal bioluminescence.</title>
        <authorList>
            <person name="Tsai I.J."/>
        </authorList>
    </citation>
    <scope>NUCLEOTIDE SEQUENCE</scope>
    <source>
        <strain evidence="2">CCC161011</strain>
    </source>
</reference>
<dbReference type="EMBL" id="JACAZI010000003">
    <property type="protein sequence ID" value="KAF7365307.1"/>
    <property type="molecule type" value="Genomic_DNA"/>
</dbReference>